<dbReference type="OrthoDB" id="9795199at2"/>
<dbReference type="Gene3D" id="3.40.630.30">
    <property type="match status" value="1"/>
</dbReference>
<gene>
    <name evidence="2" type="ORF">CWO92_15835</name>
</gene>
<dbReference type="InterPro" id="IPR000182">
    <property type="entry name" value="GNAT_dom"/>
</dbReference>
<dbReference type="PANTHER" id="PTHR43610:SF1">
    <property type="entry name" value="N-ACETYLTRANSFERASE DOMAIN-CONTAINING PROTEIN"/>
    <property type="match status" value="1"/>
</dbReference>
<dbReference type="EMBL" id="PIQO01000013">
    <property type="protein sequence ID" value="PKR84092.1"/>
    <property type="molecule type" value="Genomic_DNA"/>
</dbReference>
<name>A0A2N3LHJ0_9BACI</name>
<dbReference type="GO" id="GO:0016747">
    <property type="term" value="F:acyltransferase activity, transferring groups other than amino-acyl groups"/>
    <property type="evidence" value="ECO:0007669"/>
    <property type="project" value="InterPro"/>
</dbReference>
<organism evidence="2 3">
    <name type="scientific">Heyndrickxia camelliae</name>
    <dbReference type="NCBI Taxonomy" id="1707093"/>
    <lineage>
        <taxon>Bacteria</taxon>
        <taxon>Bacillati</taxon>
        <taxon>Bacillota</taxon>
        <taxon>Bacilli</taxon>
        <taxon>Bacillales</taxon>
        <taxon>Bacillaceae</taxon>
        <taxon>Heyndrickxia</taxon>
    </lineage>
</organism>
<dbReference type="PROSITE" id="PS51186">
    <property type="entry name" value="GNAT"/>
    <property type="match status" value="1"/>
</dbReference>
<keyword evidence="2" id="KW-0808">Transferase</keyword>
<evidence type="ECO:0000259" key="1">
    <source>
        <dbReference type="PROSITE" id="PS51186"/>
    </source>
</evidence>
<evidence type="ECO:0000313" key="3">
    <source>
        <dbReference type="Proteomes" id="UP000233440"/>
    </source>
</evidence>
<dbReference type="Proteomes" id="UP000233440">
    <property type="component" value="Unassembled WGS sequence"/>
</dbReference>
<sequence length="201" mass="24043">MNNLFERQPVLEHKQLRLIPMEEEHIKDLFAINHPSVWDFMLLRIDTLEKMENWVQTALKGRENKQILPFVVQLKETGKIVGTTRIYGFDFHNRACEIGSTWYAPDYQRSFVNSACKLTLLRFCFEELNMVRVQLKTDERNIRSQRAMERIGAKREGILRKERILENGYIRNACVYSIISEEWPEVKQKLLQKEEYYKTQL</sequence>
<comment type="caution">
    <text evidence="2">The sequence shown here is derived from an EMBL/GenBank/DDBJ whole genome shotgun (WGS) entry which is preliminary data.</text>
</comment>
<accession>A0A2N3LHJ0</accession>
<feature type="domain" description="N-acetyltransferase" evidence="1">
    <location>
        <begin position="16"/>
        <end position="174"/>
    </location>
</feature>
<dbReference type="AlphaFoldDB" id="A0A2N3LHJ0"/>
<evidence type="ECO:0000313" key="2">
    <source>
        <dbReference type="EMBL" id="PKR84092.1"/>
    </source>
</evidence>
<dbReference type="InterPro" id="IPR016181">
    <property type="entry name" value="Acyl_CoA_acyltransferase"/>
</dbReference>
<reference evidence="2 3" key="1">
    <citation type="submission" date="2017-11" db="EMBL/GenBank/DDBJ databases">
        <title>Bacillus camelliae sp. nov., isolated from pu'er tea.</title>
        <authorList>
            <person name="Niu L."/>
        </authorList>
    </citation>
    <scope>NUCLEOTIDE SEQUENCE [LARGE SCALE GENOMIC DNA]</scope>
    <source>
        <strain evidence="2 3">7578-1</strain>
    </source>
</reference>
<dbReference type="Pfam" id="PF13302">
    <property type="entry name" value="Acetyltransf_3"/>
    <property type="match status" value="1"/>
</dbReference>
<dbReference type="RefSeq" id="WP_101355285.1">
    <property type="nucleotide sequence ID" value="NZ_PIQO01000013.1"/>
</dbReference>
<proteinExistence type="predicted"/>
<keyword evidence="3" id="KW-1185">Reference proteome</keyword>
<dbReference type="PANTHER" id="PTHR43610">
    <property type="entry name" value="BLL6696 PROTEIN"/>
    <property type="match status" value="1"/>
</dbReference>
<protein>
    <submittedName>
        <fullName evidence="2">N-acetyltransferase</fullName>
    </submittedName>
</protein>
<dbReference type="SUPFAM" id="SSF55729">
    <property type="entry name" value="Acyl-CoA N-acyltransferases (Nat)"/>
    <property type="match status" value="1"/>
</dbReference>